<accession>A0A1B9GDD0</accession>
<dbReference type="AlphaFoldDB" id="A0A1B9GDD0"/>
<protein>
    <submittedName>
        <fullName evidence="2">Uncharacterized protein</fullName>
    </submittedName>
</protein>
<feature type="region of interest" description="Disordered" evidence="1">
    <location>
        <begin position="1"/>
        <end position="84"/>
    </location>
</feature>
<name>A0A1B9GDD0_9TREE</name>
<proteinExistence type="predicted"/>
<feature type="compositionally biased region" description="Polar residues" evidence="1">
    <location>
        <begin position="15"/>
        <end position="24"/>
    </location>
</feature>
<reference evidence="2" key="1">
    <citation type="submission" date="2013-07" db="EMBL/GenBank/DDBJ databases">
        <title>The Genome Sequence of Cryptococcus bestiolae CBS10118.</title>
        <authorList>
            <consortium name="The Broad Institute Genome Sequencing Platform"/>
            <person name="Cuomo C."/>
            <person name="Litvintseva A."/>
            <person name="Chen Y."/>
            <person name="Heitman J."/>
            <person name="Sun S."/>
            <person name="Springer D."/>
            <person name="Dromer F."/>
            <person name="Young S.K."/>
            <person name="Zeng Q."/>
            <person name="Gargeya S."/>
            <person name="Fitzgerald M."/>
            <person name="Abouelleil A."/>
            <person name="Alvarado L."/>
            <person name="Berlin A.M."/>
            <person name="Chapman S.B."/>
            <person name="Dewar J."/>
            <person name="Goldberg J."/>
            <person name="Griggs A."/>
            <person name="Gujja S."/>
            <person name="Hansen M."/>
            <person name="Howarth C."/>
            <person name="Imamovic A."/>
            <person name="Larimer J."/>
            <person name="McCowan C."/>
            <person name="Murphy C."/>
            <person name="Pearson M."/>
            <person name="Priest M."/>
            <person name="Roberts A."/>
            <person name="Saif S."/>
            <person name="Shea T."/>
            <person name="Sykes S."/>
            <person name="Wortman J."/>
            <person name="Nusbaum C."/>
            <person name="Birren B."/>
        </authorList>
    </citation>
    <scope>NUCLEOTIDE SEQUENCE [LARGE SCALE GENOMIC DNA]</scope>
    <source>
        <strain evidence="2">CBS 10118</strain>
    </source>
</reference>
<gene>
    <name evidence="2" type="ORF">I302_00519</name>
</gene>
<evidence type="ECO:0000313" key="2">
    <source>
        <dbReference type="EMBL" id="OCF29028.1"/>
    </source>
</evidence>
<reference evidence="2" key="2">
    <citation type="submission" date="2014-01" db="EMBL/GenBank/DDBJ databases">
        <title>Evolution of pathogenesis and genome organization in the Tremellales.</title>
        <authorList>
            <person name="Cuomo C."/>
            <person name="Litvintseva A."/>
            <person name="Heitman J."/>
            <person name="Chen Y."/>
            <person name="Sun S."/>
            <person name="Springer D."/>
            <person name="Dromer F."/>
            <person name="Young S."/>
            <person name="Zeng Q."/>
            <person name="Chapman S."/>
            <person name="Gujja S."/>
            <person name="Saif S."/>
            <person name="Birren B."/>
        </authorList>
    </citation>
    <scope>NUCLEOTIDE SEQUENCE</scope>
    <source>
        <strain evidence="2">CBS 10118</strain>
    </source>
</reference>
<dbReference type="EMBL" id="KI894018">
    <property type="protein sequence ID" value="OCF29028.1"/>
    <property type="molecule type" value="Genomic_DNA"/>
</dbReference>
<sequence>MQEIPASQAEVATSCGETTLTNGGRQPMAYKQQDQSGSAAGWDRQTITSWSGATAIPSNEGTGQNTDYTYHSHGDVGSGRQRERNTDNGSLWGIPTCPLITVVAVGSCLKGVKNACKAAIACPIITCCLAGKCLGCDGKYVALLVF</sequence>
<evidence type="ECO:0000256" key="1">
    <source>
        <dbReference type="SAM" id="MobiDB-lite"/>
    </source>
</evidence>
<feature type="compositionally biased region" description="Polar residues" evidence="1">
    <location>
        <begin position="45"/>
        <end position="69"/>
    </location>
</feature>
<dbReference type="VEuPathDB" id="FungiDB:I302_00519"/>
<feature type="compositionally biased region" description="Basic and acidic residues" evidence="1">
    <location>
        <begin position="70"/>
        <end position="84"/>
    </location>
</feature>
<organism evidence="2">
    <name type="scientific">Kwoniella bestiolae CBS 10118</name>
    <dbReference type="NCBI Taxonomy" id="1296100"/>
    <lineage>
        <taxon>Eukaryota</taxon>
        <taxon>Fungi</taxon>
        <taxon>Dikarya</taxon>
        <taxon>Basidiomycota</taxon>
        <taxon>Agaricomycotina</taxon>
        <taxon>Tremellomycetes</taxon>
        <taxon>Tremellales</taxon>
        <taxon>Cryptococcaceae</taxon>
        <taxon>Kwoniella</taxon>
    </lineage>
</organism>